<dbReference type="EMBL" id="JTDY01004392">
    <property type="protein sequence ID" value="KOB68215.1"/>
    <property type="molecule type" value="Genomic_DNA"/>
</dbReference>
<evidence type="ECO:0000313" key="2">
    <source>
        <dbReference type="Proteomes" id="UP000037510"/>
    </source>
</evidence>
<evidence type="ECO:0000313" key="1">
    <source>
        <dbReference type="EMBL" id="KOB68215.1"/>
    </source>
</evidence>
<organism evidence="1 2">
    <name type="scientific">Operophtera brumata</name>
    <name type="common">Winter moth</name>
    <name type="synonym">Phalaena brumata</name>
    <dbReference type="NCBI Taxonomy" id="104452"/>
    <lineage>
        <taxon>Eukaryota</taxon>
        <taxon>Metazoa</taxon>
        <taxon>Ecdysozoa</taxon>
        <taxon>Arthropoda</taxon>
        <taxon>Hexapoda</taxon>
        <taxon>Insecta</taxon>
        <taxon>Pterygota</taxon>
        <taxon>Neoptera</taxon>
        <taxon>Endopterygota</taxon>
        <taxon>Lepidoptera</taxon>
        <taxon>Glossata</taxon>
        <taxon>Ditrysia</taxon>
        <taxon>Geometroidea</taxon>
        <taxon>Geometridae</taxon>
        <taxon>Larentiinae</taxon>
        <taxon>Operophtera</taxon>
    </lineage>
</organism>
<reference evidence="1 2" key="1">
    <citation type="journal article" date="2015" name="Genome Biol. Evol.">
        <title>The genome of winter moth (Operophtera brumata) provides a genomic perspective on sexual dimorphism and phenology.</title>
        <authorList>
            <person name="Derks M.F."/>
            <person name="Smit S."/>
            <person name="Salis L."/>
            <person name="Schijlen E."/>
            <person name="Bossers A."/>
            <person name="Mateman C."/>
            <person name="Pijl A.S."/>
            <person name="de Ridder D."/>
            <person name="Groenen M.A."/>
            <person name="Visser M.E."/>
            <person name="Megens H.J."/>
        </authorList>
    </citation>
    <scope>NUCLEOTIDE SEQUENCE [LARGE SCALE GENOMIC DNA]</scope>
    <source>
        <strain evidence="1">WM2013NL</strain>
        <tissue evidence="1">Head and thorax</tissue>
    </source>
</reference>
<dbReference type="SUPFAM" id="SSF53254">
    <property type="entry name" value="Phosphoglycerate mutase-like"/>
    <property type="match status" value="1"/>
</dbReference>
<dbReference type="InterPro" id="IPR029033">
    <property type="entry name" value="His_PPase_superfam"/>
</dbReference>
<keyword evidence="2" id="KW-1185">Reference proteome</keyword>
<dbReference type="AlphaFoldDB" id="A0A0L7KYJ8"/>
<name>A0A0L7KYJ8_OPEBR</name>
<sequence>MSTDVEAVEAVSAQYGYGQLTEAVYQPSPGEDLVYLPIAGCDSLLCDLDQYKDLVSKYLLDEDTWRTECGFTDDLVVDASSID</sequence>
<comment type="caution">
    <text evidence="1">The sequence shown here is derived from an EMBL/GenBank/DDBJ whole genome shotgun (WGS) entry which is preliminary data.</text>
</comment>
<gene>
    <name evidence="1" type="ORF">OBRU01_18641</name>
</gene>
<proteinExistence type="predicted"/>
<protein>
    <submittedName>
        <fullName evidence="1">Acid phosphatase</fullName>
    </submittedName>
</protein>
<accession>A0A0L7KYJ8</accession>
<dbReference type="Proteomes" id="UP000037510">
    <property type="component" value="Unassembled WGS sequence"/>
</dbReference>
<dbReference type="GO" id="GO:0016791">
    <property type="term" value="F:phosphatase activity"/>
    <property type="evidence" value="ECO:0007669"/>
    <property type="project" value="UniProtKB-ARBA"/>
</dbReference>